<feature type="transmembrane region" description="Helical" evidence="1">
    <location>
        <begin position="12"/>
        <end position="35"/>
    </location>
</feature>
<dbReference type="RefSeq" id="WP_013366385.1">
    <property type="nucleotide sequence ID" value="NC_014618.1"/>
</dbReference>
<evidence type="ECO:0008006" key="4">
    <source>
        <dbReference type="Google" id="ProtNLM"/>
    </source>
</evidence>
<dbReference type="HOGENOM" id="CLU_119515_0_0_6"/>
<feature type="transmembrane region" description="Helical" evidence="1">
    <location>
        <begin position="85"/>
        <end position="109"/>
    </location>
</feature>
<dbReference type="AlphaFoldDB" id="E3G8S8"/>
<reference evidence="3" key="1">
    <citation type="submission" date="2010-10" db="EMBL/GenBank/DDBJ databases">
        <title>Complete sequence of Enterobacter cloacae SCF1.</title>
        <authorList>
            <consortium name="US DOE Joint Genome Institute"/>
            <person name="Lucas S."/>
            <person name="Copeland A."/>
            <person name="Lapidus A."/>
            <person name="Cheng J.-F."/>
            <person name="Bruce D."/>
            <person name="Goodwin L."/>
            <person name="Pitluck S."/>
            <person name="Davenport K."/>
            <person name="Detter J.C."/>
            <person name="Han C."/>
            <person name="Tapia R."/>
            <person name="Land M."/>
            <person name="Hauser L."/>
            <person name="Chang Y.-J."/>
            <person name="Jeffries C."/>
            <person name="Kyrpides N."/>
            <person name="Ivanova N."/>
            <person name="Mikhailova N."/>
            <person name="DeAngelis K."/>
            <person name="Arkin A.P."/>
            <person name="Chivian D."/>
            <person name="Edwards B."/>
            <person name="Woo H."/>
            <person name="Hazen T.C."/>
            <person name="Woyke T."/>
        </authorList>
    </citation>
    <scope>NUCLEOTIDE SEQUENCE [LARGE SCALE GENOMIC DNA]</scope>
    <source>
        <strain evidence="3">SCF1</strain>
    </source>
</reference>
<dbReference type="EMBL" id="CP002272">
    <property type="protein sequence ID" value="ADO48649.1"/>
    <property type="molecule type" value="Genomic_DNA"/>
</dbReference>
<keyword evidence="1" id="KW-0472">Membrane</keyword>
<keyword evidence="3" id="KW-1185">Reference proteome</keyword>
<proteinExistence type="predicted"/>
<name>E3G8S8_ENTLS</name>
<evidence type="ECO:0000313" key="3">
    <source>
        <dbReference type="Proteomes" id="UP000006872"/>
    </source>
</evidence>
<dbReference type="KEGG" id="esc:Entcl_2398"/>
<dbReference type="STRING" id="701347.Entcl_2398"/>
<feature type="transmembrane region" description="Helical" evidence="1">
    <location>
        <begin position="55"/>
        <end position="73"/>
    </location>
</feature>
<evidence type="ECO:0000256" key="1">
    <source>
        <dbReference type="SAM" id="Phobius"/>
    </source>
</evidence>
<keyword evidence="1" id="KW-0812">Transmembrane</keyword>
<protein>
    <recommendedName>
        <fullName evidence="4">Transmembrane protein</fullName>
    </recommendedName>
</protein>
<evidence type="ECO:0000313" key="2">
    <source>
        <dbReference type="EMBL" id="ADO48649.1"/>
    </source>
</evidence>
<dbReference type="eggNOG" id="ENOG5032TFI">
    <property type="taxonomic scope" value="Bacteria"/>
</dbReference>
<reference evidence="2 3" key="2">
    <citation type="journal article" date="2011" name="Stand. Genomic Sci.">
        <title>Complete genome sequence of 'Enterobacter lignolyticus' SCF1.</title>
        <authorList>
            <person name="Deangelis K.M."/>
            <person name="D'Haeseleer P."/>
            <person name="Chivian D."/>
            <person name="Fortney J.L."/>
            <person name="Khudyakov J."/>
            <person name="Simmons B."/>
            <person name="Woo H."/>
            <person name="Arkin A.P."/>
            <person name="Davenport K.W."/>
            <person name="Goodwin L."/>
            <person name="Chen A."/>
            <person name="Ivanova N."/>
            <person name="Kyrpides N.C."/>
            <person name="Mavromatis K."/>
            <person name="Woyke T."/>
            <person name="Hazen T.C."/>
        </authorList>
    </citation>
    <scope>NUCLEOTIDE SEQUENCE [LARGE SCALE GENOMIC DNA]</scope>
    <source>
        <strain evidence="2 3">SCF1</strain>
    </source>
</reference>
<sequence length="192" mass="22000">MRYNLQQCRRFIFSKTFAVMALVSTALLLIFWYMLWASALSGRTALDKSFPELTIYLTVCCIIGVIFAARAVYRPPAGKTPKYVFEVFGHGFCLGLMLVLNSFDVYVYLFPDKTVQYVSDYDVVFPGPSRGKSGHCEAGIWIDAPYSHRQKQLCTNKTDLFLRRKQGMDGVWVTARVNKLGTYIVDYTFIYK</sequence>
<gene>
    <name evidence="2" type="ordered locus">Entcl_2398</name>
</gene>
<keyword evidence="1" id="KW-1133">Transmembrane helix</keyword>
<dbReference type="Proteomes" id="UP000006872">
    <property type="component" value="Chromosome"/>
</dbReference>
<organism evidence="2 3">
    <name type="scientific">Enterobacter lignolyticus (strain SCF1)</name>
    <dbReference type="NCBI Taxonomy" id="701347"/>
    <lineage>
        <taxon>Bacteria</taxon>
        <taxon>Pseudomonadati</taxon>
        <taxon>Pseudomonadota</taxon>
        <taxon>Gammaproteobacteria</taxon>
        <taxon>Enterobacterales</taxon>
        <taxon>Enterobacteriaceae</taxon>
        <taxon>Pluralibacter</taxon>
    </lineage>
</organism>
<accession>E3G8S8</accession>